<feature type="region of interest" description="Disordered" evidence="1">
    <location>
        <begin position="1"/>
        <end position="184"/>
    </location>
</feature>
<dbReference type="EMBL" id="JACTAM010000020">
    <property type="protein sequence ID" value="KAI2651838.1"/>
    <property type="molecule type" value="Genomic_DNA"/>
</dbReference>
<gene>
    <name evidence="2" type="ORF">H4Q32_014601</name>
</gene>
<feature type="compositionally biased region" description="Gly residues" evidence="1">
    <location>
        <begin position="115"/>
        <end position="125"/>
    </location>
</feature>
<evidence type="ECO:0000313" key="2">
    <source>
        <dbReference type="EMBL" id="KAI2651838.1"/>
    </source>
</evidence>
<dbReference type="Proteomes" id="UP000830375">
    <property type="component" value="Unassembled WGS sequence"/>
</dbReference>
<feature type="compositionally biased region" description="Gly residues" evidence="1">
    <location>
        <begin position="35"/>
        <end position="44"/>
    </location>
</feature>
<name>A0ABQ8LQC1_LABRO</name>
<keyword evidence="3" id="KW-1185">Reference proteome</keyword>
<evidence type="ECO:0000256" key="1">
    <source>
        <dbReference type="SAM" id="MobiDB-lite"/>
    </source>
</evidence>
<feature type="compositionally biased region" description="Basic and acidic residues" evidence="1">
    <location>
        <begin position="22"/>
        <end position="31"/>
    </location>
</feature>
<feature type="compositionally biased region" description="Gly residues" evidence="1">
    <location>
        <begin position="143"/>
        <end position="159"/>
    </location>
</feature>
<reference evidence="2 3" key="1">
    <citation type="submission" date="2022-01" db="EMBL/GenBank/DDBJ databases">
        <title>A high-quality chromosome-level genome assembly of rohu carp, Labeo rohita.</title>
        <authorList>
            <person name="Arick M.A. II"/>
            <person name="Hsu C.-Y."/>
            <person name="Magbanua Z."/>
            <person name="Pechanova O."/>
            <person name="Grover C."/>
            <person name="Miller E."/>
            <person name="Thrash A."/>
            <person name="Ezzel L."/>
            <person name="Alam S."/>
            <person name="Benzie J."/>
            <person name="Hamilton M."/>
            <person name="Karsi A."/>
            <person name="Lawrence M.L."/>
            <person name="Peterson D.G."/>
        </authorList>
    </citation>
    <scope>NUCLEOTIDE SEQUENCE [LARGE SCALE GENOMIC DNA]</scope>
    <source>
        <strain evidence="3">BAU-BD-2019</strain>
        <tissue evidence="2">Blood</tissue>
    </source>
</reference>
<proteinExistence type="predicted"/>
<comment type="caution">
    <text evidence="2">The sequence shown here is derived from an EMBL/GenBank/DDBJ whole genome shotgun (WGS) entry which is preliminary data.</text>
</comment>
<evidence type="ECO:0000313" key="3">
    <source>
        <dbReference type="Proteomes" id="UP000830375"/>
    </source>
</evidence>
<accession>A0ABQ8LQC1</accession>
<protein>
    <submittedName>
        <fullName evidence="2">Uncharacterized protein</fullName>
    </submittedName>
</protein>
<feature type="compositionally biased region" description="Basic and acidic residues" evidence="1">
    <location>
        <begin position="62"/>
        <end position="80"/>
    </location>
</feature>
<sequence>MGETNSKSRGVTLPPPPGKARPRADKQENRKYPVLGGGFGGGRTPGRRTKDEFQRCDGVVHGGDDGGRSQRGDRRDPKEEEPGETQTAAKMETHGGADGGRSHGGEQADDSRGPTDGGGTGGGRARGGDGEPMIQGDTKDPEGQGGAQGSGDRGGGGVPEGRSGARATEDRGCAPGGRRSTKPE</sequence>
<feature type="compositionally biased region" description="Basic and acidic residues" evidence="1">
    <location>
        <begin position="91"/>
        <end position="113"/>
    </location>
</feature>
<organism evidence="2 3">
    <name type="scientific">Labeo rohita</name>
    <name type="common">Indian major carp</name>
    <name type="synonym">Cyprinus rohita</name>
    <dbReference type="NCBI Taxonomy" id="84645"/>
    <lineage>
        <taxon>Eukaryota</taxon>
        <taxon>Metazoa</taxon>
        <taxon>Chordata</taxon>
        <taxon>Craniata</taxon>
        <taxon>Vertebrata</taxon>
        <taxon>Euteleostomi</taxon>
        <taxon>Actinopterygii</taxon>
        <taxon>Neopterygii</taxon>
        <taxon>Teleostei</taxon>
        <taxon>Ostariophysi</taxon>
        <taxon>Cypriniformes</taxon>
        <taxon>Cyprinidae</taxon>
        <taxon>Labeoninae</taxon>
        <taxon>Labeonini</taxon>
        <taxon>Labeo</taxon>
    </lineage>
</organism>